<feature type="compositionally biased region" description="Polar residues" evidence="2">
    <location>
        <begin position="110"/>
        <end position="122"/>
    </location>
</feature>
<keyword evidence="1" id="KW-0175">Coiled coil</keyword>
<protein>
    <recommendedName>
        <fullName evidence="4">Peptidase S1 domain-containing protein</fullName>
    </recommendedName>
</protein>
<dbReference type="SMART" id="SM00020">
    <property type="entry name" value="Tryp_SPc"/>
    <property type="match status" value="1"/>
</dbReference>
<feature type="compositionally biased region" description="Basic and acidic residues" evidence="2">
    <location>
        <begin position="62"/>
        <end position="82"/>
    </location>
</feature>
<dbReference type="PANTHER" id="PTHR22596:SF1">
    <property type="entry name" value="PROTEIN CBG12691"/>
    <property type="match status" value="1"/>
</dbReference>
<dbReference type="PANTHER" id="PTHR22596">
    <property type="entry name" value="TRYPSIN-LIKE PROTEASE PROTEIN 6"/>
    <property type="match status" value="1"/>
</dbReference>
<evidence type="ECO:0000256" key="1">
    <source>
        <dbReference type="SAM" id="Coils"/>
    </source>
</evidence>
<feature type="coiled-coil region" evidence="1">
    <location>
        <begin position="282"/>
        <end position="309"/>
    </location>
</feature>
<name>A0A8R1UQP8_PRIPA</name>
<dbReference type="InterPro" id="IPR033116">
    <property type="entry name" value="TRYPSIN_SER"/>
</dbReference>
<evidence type="ECO:0000256" key="2">
    <source>
        <dbReference type="SAM" id="MobiDB-lite"/>
    </source>
</evidence>
<feature type="region of interest" description="Disordered" evidence="2">
    <location>
        <begin position="2519"/>
        <end position="2541"/>
    </location>
</feature>
<feature type="transmembrane region" description="Helical" evidence="3">
    <location>
        <begin position="330"/>
        <end position="349"/>
    </location>
</feature>
<organism evidence="5 6">
    <name type="scientific">Pristionchus pacificus</name>
    <name type="common">Parasitic nematode worm</name>
    <dbReference type="NCBI Taxonomy" id="54126"/>
    <lineage>
        <taxon>Eukaryota</taxon>
        <taxon>Metazoa</taxon>
        <taxon>Ecdysozoa</taxon>
        <taxon>Nematoda</taxon>
        <taxon>Chromadorea</taxon>
        <taxon>Rhabditida</taxon>
        <taxon>Rhabditina</taxon>
        <taxon>Diplogasteromorpha</taxon>
        <taxon>Diplogasteroidea</taxon>
        <taxon>Neodiplogasteridae</taxon>
        <taxon>Pristionchus</taxon>
    </lineage>
</organism>
<dbReference type="GO" id="GO:0004252">
    <property type="term" value="F:serine-type endopeptidase activity"/>
    <property type="evidence" value="ECO:0007669"/>
    <property type="project" value="InterPro"/>
</dbReference>
<dbReference type="PROSITE" id="PS50240">
    <property type="entry name" value="TRYPSIN_DOM"/>
    <property type="match status" value="2"/>
</dbReference>
<feature type="domain" description="Peptidase S1" evidence="4">
    <location>
        <begin position="2419"/>
        <end position="2663"/>
    </location>
</feature>
<reference evidence="6" key="1">
    <citation type="journal article" date="2008" name="Nat. Genet.">
        <title>The Pristionchus pacificus genome provides a unique perspective on nematode lifestyle and parasitism.</title>
        <authorList>
            <person name="Dieterich C."/>
            <person name="Clifton S.W."/>
            <person name="Schuster L.N."/>
            <person name="Chinwalla A."/>
            <person name="Delehaunty K."/>
            <person name="Dinkelacker I."/>
            <person name="Fulton L."/>
            <person name="Fulton R."/>
            <person name="Godfrey J."/>
            <person name="Minx P."/>
            <person name="Mitreva M."/>
            <person name="Roeseler W."/>
            <person name="Tian H."/>
            <person name="Witte H."/>
            <person name="Yang S.P."/>
            <person name="Wilson R.K."/>
            <person name="Sommer R.J."/>
        </authorList>
    </citation>
    <scope>NUCLEOTIDE SEQUENCE [LARGE SCALE GENOMIC DNA]</scope>
    <source>
        <strain evidence="6">PS312</strain>
    </source>
</reference>
<keyword evidence="3" id="KW-0812">Transmembrane</keyword>
<feature type="domain" description="Peptidase S1" evidence="4">
    <location>
        <begin position="1461"/>
        <end position="1777"/>
    </location>
</feature>
<dbReference type="EnsemblMetazoa" id="PPA34685.1">
    <property type="protein sequence ID" value="PPA34685.1"/>
    <property type="gene ID" value="WBGene00273054"/>
</dbReference>
<gene>
    <name evidence="5" type="primary">WBGene00273054</name>
</gene>
<keyword evidence="3" id="KW-1133">Transmembrane helix</keyword>
<feature type="region of interest" description="Disordered" evidence="2">
    <location>
        <begin position="49"/>
        <end position="130"/>
    </location>
</feature>
<accession>A0A8R1UQP8</accession>
<proteinExistence type="predicted"/>
<feature type="transmembrane region" description="Helical" evidence="3">
    <location>
        <begin position="356"/>
        <end position="373"/>
    </location>
</feature>
<dbReference type="InterPro" id="IPR009003">
    <property type="entry name" value="Peptidase_S1_PA"/>
</dbReference>
<evidence type="ECO:0000256" key="3">
    <source>
        <dbReference type="SAM" id="Phobius"/>
    </source>
</evidence>
<keyword evidence="3" id="KW-0472">Membrane</keyword>
<feature type="compositionally biased region" description="Basic residues" evidence="2">
    <location>
        <begin position="192"/>
        <end position="210"/>
    </location>
</feature>
<dbReference type="SUPFAM" id="SSF50494">
    <property type="entry name" value="Trypsin-like serine proteases"/>
    <property type="match status" value="6"/>
</dbReference>
<reference evidence="5" key="2">
    <citation type="submission" date="2022-06" db="UniProtKB">
        <authorList>
            <consortium name="EnsemblMetazoa"/>
        </authorList>
    </citation>
    <scope>IDENTIFICATION</scope>
    <source>
        <strain evidence="5">PS312</strain>
    </source>
</reference>
<dbReference type="PROSITE" id="PS00135">
    <property type="entry name" value="TRYPSIN_SER"/>
    <property type="match status" value="1"/>
</dbReference>
<evidence type="ECO:0000313" key="6">
    <source>
        <dbReference type="Proteomes" id="UP000005239"/>
    </source>
</evidence>
<dbReference type="Proteomes" id="UP000005239">
    <property type="component" value="Unassembled WGS sequence"/>
</dbReference>
<evidence type="ECO:0000313" key="5">
    <source>
        <dbReference type="EnsemblMetazoa" id="PPA34685.1"/>
    </source>
</evidence>
<feature type="region of interest" description="Disordered" evidence="2">
    <location>
        <begin position="192"/>
        <end position="245"/>
    </location>
</feature>
<sequence>MDKKMICMGEFTCETNNSFTRIPQSFVILIPSSPPPLVRSTDSLRAMVEHSDNSCTGPGSKDATKGESRKLSNEKQSNEKVEATQAGGETTRGSAVAEGRTTGHIADAPTQATDVTEGNRSATGPIIIGSGDGLDVTKKMDETIGGVTKVEDAKVKPMDKLDITALNNMERSQLEDEEETYHATTWKFWRRKKRRKRVGKRKGTKQRRTSRTGTTEQTRHSSATSKPSKKEELNPFNPGGPRLGADLSTIVTEAATTKNGPGLDTINEQQHLENEKKYRQLILEQRDYLARLREEINKKDEQLADAEAHRKRGLWQFLTGTYLAKTTSSILVMAIFYAGFVAVIGSIFSNLALMRLLHLFFTILAPICAWTPLLPSERSQSGWGVHDCGETEHLPNGIRRTAFSARVLNLETQLECGGTFVTRKHIVTSPSCLLVNGEPVSEVSSQIIVVHIEMNEPAQHYRFPSSFLDDKFHGAEIAIVEVKEGLQRHYPACIAHANVRIPKDLRTITPQDRIVNLTRGDETTNCQKTKGPRNIFDNCTIIITVSSPSPFNIEIRTLERRNNDWRSKTGDFDVAESFLFAPGDPIISSVVSNSSLYRYQYLIGVRRAAMNSDAETVEGKVDGLVLGVSIYFWGQFICEHTGVCNPDSYFHLKDGFRKYIEDGKRFDHPTVPPTCTSKAFDDVKNKLSALPRISKTEAADIRRKCGRGGKKLRNFPKTFVCCSNLLGKSVYPPVLHTPTVNFKHSRLYTTNDFVILVVERPLYDKGVICLPTREAALELEKKDVKLSLLELDQEHLIVKDQIDVKLKRVNCTSTKSCSYFDVETAKDRSELFDGTPVVYTDDVDGSEVIFLAGLNSVNRKRATDMLHLLDRICLLTGVCMDEFDTLMDIATQESFDTSEKSEVFGKLTMDFYERVEYNNSQIATNELFAQLRGDPPKGYLPELTRPVINYGVNMSTSQFVVGIGHLMGYPMDFGFGPDCSGAIISQRHVITADHCVDDLWHTPSRVYVMYGANCFNPIFSRHDHTTYRTFSQVPCGNSGQRIAYVKHIIYPKHQLWFKRATQFPGEFQYKLHNYAKGDFVILELRFLPDGIRPTSWSVRVLNLDTQLECGGAFVTRKHLITSPSCLLEMNESAQHYRFPSAFLDHKFHGAEIAIVEVKEGLQRHYPVCIHNSNAQLPWLLSTMTPNCRDDQMTNCMKTEGQRNILENCTIIITATSSTTFTSSPGDPIFYTDKLDEFLLGVRRTAKNSDWKTIDGKVDGMTMGVSIYFWGQFVCEHTGKYEPKKVCDGVFIAERHILASFNCFRTAVGPLCYDESCSTTNDFVILIVKRPLYDKGVICLPTKEMALELEKKDVKLAMLELEDEYLIVGEQVDVKLNRVNCTRSKSCSYFNVETAKGRSELIDGTPLVFTVDVDGSEVIFLAGLLNGRKYAKDNRKRATDILHLLDRICLLTGICMEEFDTLKGATNELFAQLSGDPPKGYSPEISRLTQEENEELQHICGKAAPSGVIISKRHVLTADHCVDPPLGRTPSRVFVMYGANCFNAMFSRHNHTTYNTPGQIVRYQCAKSLITRILLFRRPKTQIRDDKSRHYAAGDAILELQENLVFDSTTSPICMPKREQTYKQEILYIYGVGGSTNYTGNNVREMSMEGIVMRALFNNHSKELGRAETRIGRDEEYWLEVDEYREGMPAIDHGDSGGPWTRTSKDDRSVLVSVTSQGRGRHNGHNMLPFMSQWGPNLEREGDFICKWTGVCPKGIDGSRDKQATEIDVSLLSSALAWKPILPSEATSLRQTCGNSSESGDVLGWAVRIRNEASEVQCGGAFVTRRHIITSPACLMVEGAPIKELSQISVIYSSSNKVETPTHYRFPKAFADNQFGGASIAIVEVAEGLIGHSPICIPDFHHKLNHTADLWIDSDSVRKERIYMGHEMADCLKVEGAHTKNRDDCTYIFSANAGAGHGDFAKGSAIFQMAGSQYFLVGEVRERKEETTVEIIDYKWKNKDVLAVSVYYWSQFICEHTGACFPEDFYHIPPRFRKYIQDGERTPFDHAPPEECRVTAMKRVTNPYSSLPRITKAEASEIKRKCGRGRRYNFEYREHLYLARIFMADLCTMPYCETPTVKSTNKICDGVYISAIHILTSAAYFRTFKFNKSPYTVHAIGSSGKIVRAFGPLCYDEPCYTANDFVILVTWWNPWFEGKQRDVVCLPTRKEMEDIAQKDTKLAVIDFYDDGPIVKEKVDAKVKRINCASGDKSCSYFEVDATKSRSELYDGTPLVYTIDKEGNQTAFLAGLLVGKMNDTDERKVATDTMHMLERICLLSGVCMEEFETLTDIALHEKFATSERDKSSEETTYMRDIEFFNESPFSVEASLEVLSQLKGLGSKEYAPVINRLSKHENEELQHMCGKAPPRPVINYGMNMSDAQFVVGIGNLLNYPMEFGYGLFCSGVIISSRHVLTSDHCVDYLRYDPSRLVVHYGSNCVNPIFSRHNHTTYHTTDHVPCKNSQQKVAFVKHVITQKHQLYRSSLTTPTHFSRDEDEEEEDRPPTDRPLAIADFAILELRDELIFDANTSPICMPKHEQKYKQEILTIYGVGGETRFYSTGPVLSMEGIVTRATYNNETSNGDSGGPWVRENTDQRQVLVAVTSRGVSEYSVYRESSIKYLLFISPNLERQSDYICKWTGVCPEGIDAARDKQETNVDEVAKKFIPSDSSVASRKTD</sequence>
<dbReference type="Pfam" id="PF00089">
    <property type="entry name" value="Trypsin"/>
    <property type="match status" value="2"/>
</dbReference>
<dbReference type="InterPro" id="IPR001254">
    <property type="entry name" value="Trypsin_dom"/>
</dbReference>
<dbReference type="GO" id="GO:0006508">
    <property type="term" value="P:proteolysis"/>
    <property type="evidence" value="ECO:0007669"/>
    <property type="project" value="InterPro"/>
</dbReference>
<keyword evidence="6" id="KW-1185">Reference proteome</keyword>
<evidence type="ECO:0000259" key="4">
    <source>
        <dbReference type="PROSITE" id="PS50240"/>
    </source>
</evidence>
<dbReference type="Gene3D" id="2.40.10.10">
    <property type="entry name" value="Trypsin-like serine proteases"/>
    <property type="match status" value="3"/>
</dbReference>
<dbReference type="InterPro" id="IPR043504">
    <property type="entry name" value="Peptidase_S1_PA_chymotrypsin"/>
</dbReference>